<accession>A0AAW4NZU2</accession>
<name>A0AAW4NZU2_9GAMM</name>
<dbReference type="EMBL" id="JAESHX010000050">
    <property type="protein sequence ID" value="MBW5892578.1"/>
    <property type="molecule type" value="Genomic_DNA"/>
</dbReference>
<evidence type="ECO:0000313" key="1">
    <source>
        <dbReference type="EMBL" id="MBW5892578.1"/>
    </source>
</evidence>
<comment type="caution">
    <text evidence="1">The sequence shown here is derived from an EMBL/GenBank/DDBJ whole genome shotgun (WGS) entry which is preliminary data.</text>
</comment>
<proteinExistence type="predicted"/>
<sequence length="164" mass="18736">MDWPYFSSEKASEDAINILNRAVAQERALSPFEIERITRNLDSVKRAGFMVEYHTTAACFYSIVGDINSLIGCADSVFSSIHSEPKDKLQVILSLNNALRYSDIYNFLSSFDDNDSLLEFEDELISYIAKTDFYSEVKSSISFSLSFRDDVEDGIMKERVKIYD</sequence>
<evidence type="ECO:0000313" key="2">
    <source>
        <dbReference type="Proteomes" id="UP000696310"/>
    </source>
</evidence>
<reference evidence="1" key="2">
    <citation type="submission" date="2021-01" db="EMBL/GenBank/DDBJ databases">
        <authorList>
            <person name="Vargas Peralta D."/>
        </authorList>
    </citation>
    <scope>NUCLEOTIDE SEQUENCE</scope>
    <source>
        <strain evidence="1">A3</strain>
    </source>
</reference>
<dbReference type="RefSeq" id="WP_174878124.1">
    <property type="nucleotide sequence ID" value="NZ_CABHLY010000019.1"/>
</dbReference>
<protein>
    <submittedName>
        <fullName evidence="1">Uncharacterized protein</fullName>
    </submittedName>
</protein>
<dbReference type="Proteomes" id="UP000696310">
    <property type="component" value="Unassembled WGS sequence"/>
</dbReference>
<dbReference type="AlphaFoldDB" id="A0AAW4NZU2"/>
<organism evidence="1 2">
    <name type="scientific">Pectobacterium polaris</name>
    <dbReference type="NCBI Taxonomy" id="2042057"/>
    <lineage>
        <taxon>Bacteria</taxon>
        <taxon>Pseudomonadati</taxon>
        <taxon>Pseudomonadota</taxon>
        <taxon>Gammaproteobacteria</taxon>
        <taxon>Enterobacterales</taxon>
        <taxon>Pectobacteriaceae</taxon>
        <taxon>Pectobacterium</taxon>
    </lineage>
</organism>
<reference evidence="1" key="1">
    <citation type="journal article" date="2021" name="bioRxiv">
        <title>Identification of Pectobacterium species isolated from the soft rot of tetecho (Neobuxbaumia tetetzo), a columnar cactus, and associated metagenomics.</title>
        <authorList>
            <person name="Vargas-Peralta D."/>
            <person name="Narvaez-Barragan D.A."/>
            <person name="de Sandozequi A."/>
            <person name="Romero-Gutierrez M.F."/>
            <person name="Segovia L."/>
            <person name="Martinez-Anaya C."/>
            <person name="Alcaraz L.D."/>
            <person name="de la Torre Almaraz R."/>
        </authorList>
    </citation>
    <scope>NUCLEOTIDE SEQUENCE</scope>
    <source>
        <strain evidence="1">A3</strain>
    </source>
</reference>
<gene>
    <name evidence="1" type="ORF">IM880_10185</name>
</gene>